<dbReference type="AlphaFoldDB" id="A0A9N9DHI1"/>
<proteinExistence type="predicted"/>
<reference evidence="1" key="1">
    <citation type="submission" date="2021-06" db="EMBL/GenBank/DDBJ databases">
        <authorList>
            <person name="Kallberg Y."/>
            <person name="Tangrot J."/>
            <person name="Rosling A."/>
        </authorList>
    </citation>
    <scope>NUCLEOTIDE SEQUENCE</scope>
    <source>
        <strain evidence="1">IN212</strain>
    </source>
</reference>
<dbReference type="OrthoDB" id="2398459at2759"/>
<gene>
    <name evidence="1" type="ORF">RFULGI_LOCUS8094</name>
</gene>
<feature type="non-terminal residue" evidence="1">
    <location>
        <position position="1"/>
    </location>
</feature>
<protein>
    <submittedName>
        <fullName evidence="1">20047_t:CDS:1</fullName>
    </submittedName>
</protein>
<accession>A0A9N9DHI1</accession>
<sequence length="85" mass="10364">ESEILDDIIMESKEWLYREQTETIGYYPVLSEKLKEIKEKDNETKLHGIKEFQQLVQEREFKRKSIADRYLQNYLNLLQKHNSET</sequence>
<comment type="caution">
    <text evidence="1">The sequence shown here is derived from an EMBL/GenBank/DDBJ whole genome shotgun (WGS) entry which is preliminary data.</text>
</comment>
<evidence type="ECO:0000313" key="2">
    <source>
        <dbReference type="Proteomes" id="UP000789396"/>
    </source>
</evidence>
<organism evidence="1 2">
    <name type="scientific">Racocetra fulgida</name>
    <dbReference type="NCBI Taxonomy" id="60492"/>
    <lineage>
        <taxon>Eukaryota</taxon>
        <taxon>Fungi</taxon>
        <taxon>Fungi incertae sedis</taxon>
        <taxon>Mucoromycota</taxon>
        <taxon>Glomeromycotina</taxon>
        <taxon>Glomeromycetes</taxon>
        <taxon>Diversisporales</taxon>
        <taxon>Gigasporaceae</taxon>
        <taxon>Racocetra</taxon>
    </lineage>
</organism>
<dbReference type="Proteomes" id="UP000789396">
    <property type="component" value="Unassembled WGS sequence"/>
</dbReference>
<evidence type="ECO:0000313" key="1">
    <source>
        <dbReference type="EMBL" id="CAG8641318.1"/>
    </source>
</evidence>
<dbReference type="EMBL" id="CAJVPZ010012603">
    <property type="protein sequence ID" value="CAG8641318.1"/>
    <property type="molecule type" value="Genomic_DNA"/>
</dbReference>
<keyword evidence="2" id="KW-1185">Reference proteome</keyword>
<name>A0A9N9DHI1_9GLOM</name>